<evidence type="ECO:0000313" key="1">
    <source>
        <dbReference type="EMBL" id="CAG9564853.1"/>
    </source>
</evidence>
<evidence type="ECO:0000313" key="2">
    <source>
        <dbReference type="Proteomes" id="UP000789524"/>
    </source>
</evidence>
<keyword evidence="2" id="KW-1185">Reference proteome</keyword>
<proteinExistence type="predicted"/>
<gene>
    <name evidence="1" type="ORF">DCHRY22_LOCUS5787</name>
</gene>
<protein>
    <submittedName>
        <fullName evidence="1">(African queen) hypothetical protein</fullName>
    </submittedName>
</protein>
<sequence length="226" mass="27616">MNVKNLDPLFEYDKNDENSYEYRFYALVYTDIYNDQDYVNLVYKRLYTLIENRNIFYRYRINSKFIQCNNFLKNSKYTWLNYYKLDNFTFVSNVPILVDSFLQRFSNNIYIYNEQNNVNRFTRRIEKPFDKYYAMPDGSVEIENGLIKYETNDPNEFYYLKLIRRAYQPQSRPYESEMVTLLDTSKNMDAIIKTFHKFKFYNLKFSPTGIKSKDKMGNEMYIGFIL</sequence>
<organism evidence="1 2">
    <name type="scientific">Danaus chrysippus</name>
    <name type="common">African queen</name>
    <dbReference type="NCBI Taxonomy" id="151541"/>
    <lineage>
        <taxon>Eukaryota</taxon>
        <taxon>Metazoa</taxon>
        <taxon>Ecdysozoa</taxon>
        <taxon>Arthropoda</taxon>
        <taxon>Hexapoda</taxon>
        <taxon>Insecta</taxon>
        <taxon>Pterygota</taxon>
        <taxon>Neoptera</taxon>
        <taxon>Endopterygota</taxon>
        <taxon>Lepidoptera</taxon>
        <taxon>Glossata</taxon>
        <taxon>Ditrysia</taxon>
        <taxon>Papilionoidea</taxon>
        <taxon>Nymphalidae</taxon>
        <taxon>Danainae</taxon>
        <taxon>Danaini</taxon>
        <taxon>Danaina</taxon>
        <taxon>Danaus</taxon>
        <taxon>Anosia</taxon>
    </lineage>
</organism>
<dbReference type="EMBL" id="CAKASE010000051">
    <property type="protein sequence ID" value="CAG9564853.1"/>
    <property type="molecule type" value="Genomic_DNA"/>
</dbReference>
<name>A0A8J2QRZ3_9NEOP</name>
<reference evidence="1" key="1">
    <citation type="submission" date="2021-09" db="EMBL/GenBank/DDBJ databases">
        <authorList>
            <person name="Martin H S."/>
        </authorList>
    </citation>
    <scope>NUCLEOTIDE SEQUENCE</scope>
</reference>
<accession>A0A8J2QRZ3</accession>
<dbReference type="AlphaFoldDB" id="A0A8J2QRZ3"/>
<dbReference type="Proteomes" id="UP000789524">
    <property type="component" value="Unassembled WGS sequence"/>
</dbReference>
<comment type="caution">
    <text evidence="1">The sequence shown here is derived from an EMBL/GenBank/DDBJ whole genome shotgun (WGS) entry which is preliminary data.</text>
</comment>